<dbReference type="InterPro" id="IPR001736">
    <property type="entry name" value="PLipase_D/transphosphatidylase"/>
</dbReference>
<dbReference type="SUPFAM" id="SSF56024">
    <property type="entry name" value="Phospholipase D/nuclease"/>
    <property type="match status" value="1"/>
</dbReference>
<dbReference type="InterPro" id="IPR050874">
    <property type="entry name" value="Diverse_PLD-related"/>
</dbReference>
<dbReference type="Pfam" id="PF00614">
    <property type="entry name" value="PLDc"/>
    <property type="match status" value="1"/>
</dbReference>
<sequence>SKEIVTFRIVVVENIPDDLSLHMDGRHHIPLSVGFHTLLKQAKLSVEVVSSVWDLNAWDVEPAPSTAAQGQLLFQRLLRLKSRGVKLKIASSLTNSSELKALAADNAQVHFVNMTALTKGGLHSSFWIVDRTHIYIGSAEMDWRSLSK</sequence>
<evidence type="ECO:0000313" key="2">
    <source>
        <dbReference type="EMBL" id="MEQ2278403.1"/>
    </source>
</evidence>
<dbReference type="EMBL" id="JAHRIM010096254">
    <property type="protein sequence ID" value="MEQ2278403.1"/>
    <property type="molecule type" value="Genomic_DNA"/>
</dbReference>
<dbReference type="SMART" id="SM00155">
    <property type="entry name" value="PLDc"/>
    <property type="match status" value="1"/>
</dbReference>
<dbReference type="PROSITE" id="PS50035">
    <property type="entry name" value="PLD"/>
    <property type="match status" value="1"/>
</dbReference>
<gene>
    <name evidence="2" type="ORF">XENORESO_017823</name>
</gene>
<proteinExistence type="predicted"/>
<feature type="domain" description="PLD phosphodiesterase" evidence="1">
    <location>
        <begin position="118"/>
        <end position="145"/>
    </location>
</feature>
<accession>A0ABV0X936</accession>
<feature type="non-terminal residue" evidence="2">
    <location>
        <position position="1"/>
    </location>
</feature>
<name>A0ABV0X936_9TELE</name>
<evidence type="ECO:0000259" key="1">
    <source>
        <dbReference type="PROSITE" id="PS50035"/>
    </source>
</evidence>
<dbReference type="Gene3D" id="3.30.870.10">
    <property type="entry name" value="Endonuclease Chain A"/>
    <property type="match status" value="1"/>
</dbReference>
<protein>
    <recommendedName>
        <fullName evidence="1">PLD phosphodiesterase domain-containing protein</fullName>
    </recommendedName>
</protein>
<reference evidence="2 3" key="1">
    <citation type="submission" date="2021-06" db="EMBL/GenBank/DDBJ databases">
        <authorList>
            <person name="Palmer J.M."/>
        </authorList>
    </citation>
    <scope>NUCLEOTIDE SEQUENCE [LARGE SCALE GENOMIC DNA]</scope>
    <source>
        <strain evidence="2 3">XR_2019</strain>
        <tissue evidence="2">Muscle</tissue>
    </source>
</reference>
<evidence type="ECO:0000313" key="3">
    <source>
        <dbReference type="Proteomes" id="UP001444071"/>
    </source>
</evidence>
<dbReference type="Proteomes" id="UP001444071">
    <property type="component" value="Unassembled WGS sequence"/>
</dbReference>
<organism evidence="2 3">
    <name type="scientific">Xenotaenia resolanae</name>
    <dbReference type="NCBI Taxonomy" id="208358"/>
    <lineage>
        <taxon>Eukaryota</taxon>
        <taxon>Metazoa</taxon>
        <taxon>Chordata</taxon>
        <taxon>Craniata</taxon>
        <taxon>Vertebrata</taxon>
        <taxon>Euteleostomi</taxon>
        <taxon>Actinopterygii</taxon>
        <taxon>Neopterygii</taxon>
        <taxon>Teleostei</taxon>
        <taxon>Neoteleostei</taxon>
        <taxon>Acanthomorphata</taxon>
        <taxon>Ovalentaria</taxon>
        <taxon>Atherinomorphae</taxon>
        <taxon>Cyprinodontiformes</taxon>
        <taxon>Goodeidae</taxon>
        <taxon>Xenotaenia</taxon>
    </lineage>
</organism>
<dbReference type="PANTHER" id="PTHR10185">
    <property type="entry name" value="PHOSPHOLIPASE D - RELATED"/>
    <property type="match status" value="1"/>
</dbReference>
<comment type="caution">
    <text evidence="2">The sequence shown here is derived from an EMBL/GenBank/DDBJ whole genome shotgun (WGS) entry which is preliminary data.</text>
</comment>
<feature type="non-terminal residue" evidence="2">
    <location>
        <position position="148"/>
    </location>
</feature>
<keyword evidence="3" id="KW-1185">Reference proteome</keyword>
<dbReference type="PANTHER" id="PTHR10185:SF9">
    <property type="entry name" value="INACTIVE PHOSPHOLIPASE D5"/>
    <property type="match status" value="1"/>
</dbReference>